<reference evidence="1" key="1">
    <citation type="submission" date="2023-07" db="EMBL/GenBank/DDBJ databases">
        <authorList>
            <consortium name="CYATHOMIX"/>
        </authorList>
    </citation>
    <scope>NUCLEOTIDE SEQUENCE</scope>
    <source>
        <strain evidence="1">N/A</strain>
    </source>
</reference>
<name>A0AA36HHB6_CYLNA</name>
<dbReference type="AlphaFoldDB" id="A0AA36HHB6"/>
<accession>A0AA36HHB6</accession>
<gene>
    <name evidence="1" type="ORF">CYNAS_LOCUS22198</name>
</gene>
<protein>
    <submittedName>
        <fullName evidence="1">Uncharacterized protein</fullName>
    </submittedName>
</protein>
<dbReference type="EMBL" id="CATQJL010000326">
    <property type="protein sequence ID" value="CAJ0610215.1"/>
    <property type="molecule type" value="Genomic_DNA"/>
</dbReference>
<evidence type="ECO:0000313" key="2">
    <source>
        <dbReference type="Proteomes" id="UP001176961"/>
    </source>
</evidence>
<organism evidence="1 2">
    <name type="scientific">Cylicocyclus nassatus</name>
    <name type="common">Nematode worm</name>
    <dbReference type="NCBI Taxonomy" id="53992"/>
    <lineage>
        <taxon>Eukaryota</taxon>
        <taxon>Metazoa</taxon>
        <taxon>Ecdysozoa</taxon>
        <taxon>Nematoda</taxon>
        <taxon>Chromadorea</taxon>
        <taxon>Rhabditida</taxon>
        <taxon>Rhabditina</taxon>
        <taxon>Rhabditomorpha</taxon>
        <taxon>Strongyloidea</taxon>
        <taxon>Strongylidae</taxon>
        <taxon>Cylicocyclus</taxon>
    </lineage>
</organism>
<dbReference type="Proteomes" id="UP001176961">
    <property type="component" value="Unassembled WGS sequence"/>
</dbReference>
<keyword evidence="2" id="KW-1185">Reference proteome</keyword>
<comment type="caution">
    <text evidence="1">The sequence shown here is derived from an EMBL/GenBank/DDBJ whole genome shotgun (WGS) entry which is preliminary data.</text>
</comment>
<proteinExistence type="predicted"/>
<sequence length="167" mass="18412">MCSAQSTGSPTNLTKSITECDVLHSERSRSEELQTLALTPSARLTHWRSRNCAEDRAKSSRTFIDIAHAGVKEIGLTAGQELTEMSNGRPLPPLLQEPQVSIPDDSNICSGGSIRGCSNSNEDVTCEQKGRDVNHWCWAYSFLHLRPLSASTLAVRYDFDFFLPILG</sequence>
<evidence type="ECO:0000313" key="1">
    <source>
        <dbReference type="EMBL" id="CAJ0610215.1"/>
    </source>
</evidence>